<feature type="transmembrane region" description="Helical" evidence="1">
    <location>
        <begin position="145"/>
        <end position="166"/>
    </location>
</feature>
<proteinExistence type="predicted"/>
<comment type="caution">
    <text evidence="2">The sequence shown here is derived from an EMBL/GenBank/DDBJ whole genome shotgun (WGS) entry which is preliminary data.</text>
</comment>
<keyword evidence="3" id="KW-1185">Reference proteome</keyword>
<keyword evidence="1" id="KW-1133">Transmembrane helix</keyword>
<feature type="transmembrane region" description="Helical" evidence="1">
    <location>
        <begin position="20"/>
        <end position="37"/>
    </location>
</feature>
<feature type="transmembrane region" description="Helical" evidence="1">
    <location>
        <begin position="57"/>
        <end position="78"/>
    </location>
</feature>
<reference evidence="2 3" key="1">
    <citation type="submission" date="2021-06" db="EMBL/GenBank/DDBJ databases">
        <title>Description of novel taxa of the family Lachnospiraceae.</title>
        <authorList>
            <person name="Chaplin A.V."/>
            <person name="Sokolova S.R."/>
            <person name="Pikina A.P."/>
            <person name="Korzhanova M."/>
            <person name="Belova V."/>
            <person name="Korostin D."/>
            <person name="Efimov B.A."/>
        </authorList>
    </citation>
    <scope>NUCLEOTIDE SEQUENCE [LARGE SCALE GENOMIC DNA]</scope>
    <source>
        <strain evidence="2 3">ASD4241</strain>
    </source>
</reference>
<name>A0ABS6KF70_9FIRM</name>
<keyword evidence="1" id="KW-0472">Membrane</keyword>
<organism evidence="2 3">
    <name type="scientific">Diplocloster modestus</name>
    <dbReference type="NCBI Taxonomy" id="2850322"/>
    <lineage>
        <taxon>Bacteria</taxon>
        <taxon>Bacillati</taxon>
        <taxon>Bacillota</taxon>
        <taxon>Clostridia</taxon>
        <taxon>Lachnospirales</taxon>
        <taxon>Lachnospiraceae</taxon>
        <taxon>Diplocloster</taxon>
    </lineage>
</organism>
<dbReference type="PANTHER" id="PTHR37305:SF1">
    <property type="entry name" value="MEMBRANE PROTEIN"/>
    <property type="match status" value="1"/>
</dbReference>
<evidence type="ECO:0000256" key="1">
    <source>
        <dbReference type="SAM" id="Phobius"/>
    </source>
</evidence>
<gene>
    <name evidence="2" type="ORF">KTH90_24285</name>
</gene>
<dbReference type="PANTHER" id="PTHR37305">
    <property type="entry name" value="INTEGRAL MEMBRANE PROTEIN-RELATED"/>
    <property type="match status" value="1"/>
</dbReference>
<evidence type="ECO:0000313" key="2">
    <source>
        <dbReference type="EMBL" id="MBU9729114.1"/>
    </source>
</evidence>
<feature type="transmembrane region" description="Helical" evidence="1">
    <location>
        <begin position="210"/>
        <end position="239"/>
    </location>
</feature>
<feature type="transmembrane region" description="Helical" evidence="1">
    <location>
        <begin position="173"/>
        <end position="190"/>
    </location>
</feature>
<dbReference type="Proteomes" id="UP001314681">
    <property type="component" value="Unassembled WGS sequence"/>
</dbReference>
<keyword evidence="1" id="KW-0812">Transmembrane</keyword>
<sequence>MNNLLKMERYQLLRNRTYWFGMLGVFLIGFMTAETYVPEVMGPSGGAATSLTDIFNGMVYDSTFLLIFISSIAALIFGQEFSCRTLSQEVCAGHTRRQIFISKVVSYLAAFNLMALVYPVSGCIREFSRFGIASEDLFLYHVSKAVFYSFMLNSAVFLIAIFLCCCFQNAAKAVAVTAVVTFVLSLYLGYGLMLKLPVSFLPTFQIREALIIPGFLTVPAFLVAAVWMAVLLSVSWGIFCKCDLK</sequence>
<feature type="transmembrane region" description="Helical" evidence="1">
    <location>
        <begin position="99"/>
        <end position="120"/>
    </location>
</feature>
<evidence type="ECO:0000313" key="3">
    <source>
        <dbReference type="Proteomes" id="UP001314681"/>
    </source>
</evidence>
<dbReference type="RefSeq" id="WP_238727594.1">
    <property type="nucleotide sequence ID" value="NZ_JAHQCX010000029.1"/>
</dbReference>
<dbReference type="Pfam" id="PF12730">
    <property type="entry name" value="ABC2_membrane_4"/>
    <property type="match status" value="1"/>
</dbReference>
<accession>A0ABS6KF70</accession>
<protein>
    <submittedName>
        <fullName evidence="2">ABC transporter permease</fullName>
    </submittedName>
</protein>
<dbReference type="EMBL" id="JAHQCX010000029">
    <property type="protein sequence ID" value="MBU9729114.1"/>
    <property type="molecule type" value="Genomic_DNA"/>
</dbReference>